<dbReference type="EMBL" id="BTSY01000003">
    <property type="protein sequence ID" value="GMT18404.1"/>
    <property type="molecule type" value="Genomic_DNA"/>
</dbReference>
<evidence type="ECO:0000259" key="2">
    <source>
        <dbReference type="PROSITE" id="PS50015"/>
    </source>
</evidence>
<keyword evidence="1" id="KW-1015">Disulfide bond</keyword>
<name>A0AAV5VIY5_9BILA</name>
<accession>A0AAV5VIY5</accession>
<feature type="domain" description="Saposin B-type" evidence="2">
    <location>
        <begin position="23"/>
        <end position="115"/>
    </location>
</feature>
<proteinExistence type="predicted"/>
<dbReference type="PROSITE" id="PS50015">
    <property type="entry name" value="SAP_B"/>
    <property type="match status" value="1"/>
</dbReference>
<feature type="non-terminal residue" evidence="3">
    <location>
        <position position="1"/>
    </location>
</feature>
<gene>
    <name evidence="3" type="ORF">PFISCL1PPCAC_9701</name>
</gene>
<evidence type="ECO:0000313" key="4">
    <source>
        <dbReference type="Proteomes" id="UP001432322"/>
    </source>
</evidence>
<reference evidence="3" key="1">
    <citation type="submission" date="2023-10" db="EMBL/GenBank/DDBJ databases">
        <title>Genome assembly of Pristionchus species.</title>
        <authorList>
            <person name="Yoshida K."/>
            <person name="Sommer R.J."/>
        </authorList>
    </citation>
    <scope>NUCLEOTIDE SEQUENCE</scope>
    <source>
        <strain evidence="3">RS5133</strain>
    </source>
</reference>
<evidence type="ECO:0000256" key="1">
    <source>
        <dbReference type="ARBA" id="ARBA00023157"/>
    </source>
</evidence>
<comment type="caution">
    <text evidence="3">The sequence shown here is derived from an EMBL/GenBank/DDBJ whole genome shotgun (WGS) entry which is preliminary data.</text>
</comment>
<sequence>KKPRLAIQGMPKEDVTKILAGYTNERCTLCHRTIRAMNSFFPANSKFDDAEMKKQLAGQCKKNNDIFNFNLIESCKELVQESARIFQAAVVAYDTYSGHHICVDLLKPNWCKPGTVYYEKKKEL</sequence>
<protein>
    <recommendedName>
        <fullName evidence="2">Saposin B-type domain-containing protein</fullName>
    </recommendedName>
</protein>
<keyword evidence="4" id="KW-1185">Reference proteome</keyword>
<dbReference type="Proteomes" id="UP001432322">
    <property type="component" value="Unassembled WGS sequence"/>
</dbReference>
<organism evidence="3 4">
    <name type="scientific">Pristionchus fissidentatus</name>
    <dbReference type="NCBI Taxonomy" id="1538716"/>
    <lineage>
        <taxon>Eukaryota</taxon>
        <taxon>Metazoa</taxon>
        <taxon>Ecdysozoa</taxon>
        <taxon>Nematoda</taxon>
        <taxon>Chromadorea</taxon>
        <taxon>Rhabditida</taxon>
        <taxon>Rhabditina</taxon>
        <taxon>Diplogasteromorpha</taxon>
        <taxon>Diplogasteroidea</taxon>
        <taxon>Neodiplogasteridae</taxon>
        <taxon>Pristionchus</taxon>
    </lineage>
</organism>
<evidence type="ECO:0000313" key="3">
    <source>
        <dbReference type="EMBL" id="GMT18404.1"/>
    </source>
</evidence>
<dbReference type="InterPro" id="IPR008139">
    <property type="entry name" value="SaposinB_dom"/>
</dbReference>
<dbReference type="AlphaFoldDB" id="A0AAV5VIY5"/>